<proteinExistence type="predicted"/>
<dbReference type="AlphaFoldDB" id="A0A8T1VVT4"/>
<comment type="caution">
    <text evidence="2">The sequence shown here is derived from an EMBL/GenBank/DDBJ whole genome shotgun (WGS) entry which is preliminary data.</text>
</comment>
<keyword evidence="3" id="KW-1185">Reference proteome</keyword>
<evidence type="ECO:0000256" key="1">
    <source>
        <dbReference type="SAM" id="SignalP"/>
    </source>
</evidence>
<name>A0A8T1VVT4_9STRA</name>
<evidence type="ECO:0000313" key="2">
    <source>
        <dbReference type="EMBL" id="KAG7384348.1"/>
    </source>
</evidence>
<keyword evidence="1" id="KW-0732">Signal</keyword>
<reference evidence="2" key="1">
    <citation type="submission" date="2021-02" db="EMBL/GenBank/DDBJ databases">
        <authorList>
            <person name="Palmer J.M."/>
        </authorList>
    </citation>
    <scope>NUCLEOTIDE SEQUENCE</scope>
    <source>
        <strain evidence="2">SCRP734</strain>
    </source>
</reference>
<evidence type="ECO:0000313" key="3">
    <source>
        <dbReference type="Proteomes" id="UP000694044"/>
    </source>
</evidence>
<organism evidence="2 3">
    <name type="scientific">Phytophthora pseudosyringae</name>
    <dbReference type="NCBI Taxonomy" id="221518"/>
    <lineage>
        <taxon>Eukaryota</taxon>
        <taxon>Sar</taxon>
        <taxon>Stramenopiles</taxon>
        <taxon>Oomycota</taxon>
        <taxon>Peronosporomycetes</taxon>
        <taxon>Peronosporales</taxon>
        <taxon>Peronosporaceae</taxon>
        <taxon>Phytophthora</taxon>
    </lineage>
</organism>
<dbReference type="EMBL" id="JAGDFM010000150">
    <property type="protein sequence ID" value="KAG7384348.1"/>
    <property type="molecule type" value="Genomic_DNA"/>
</dbReference>
<feature type="chain" id="PRO_5035849607" evidence="1">
    <location>
        <begin position="21"/>
        <end position="177"/>
    </location>
</feature>
<sequence length="177" mass="19923">MRFWCLGAIAAFVGPGIADGWNYRTSMALFDNSSCASPASVVAFPYGFPQCTTPQTDHFDPECADDGVSFTVTDCVYYSLGGSTSYGLLREYFGDAVPYLVVEEYLSRWTTTCNVWWNWYLGYEYGLGDATAYRLDEDCHTSFDGRLSTRLTLGQTLTITKYYDPDCNFVLSWQEVT</sequence>
<dbReference type="Proteomes" id="UP000694044">
    <property type="component" value="Unassembled WGS sequence"/>
</dbReference>
<accession>A0A8T1VVT4</accession>
<dbReference type="OrthoDB" id="127230at2759"/>
<gene>
    <name evidence="2" type="ORF">PHYPSEUDO_002755</name>
</gene>
<feature type="signal peptide" evidence="1">
    <location>
        <begin position="1"/>
        <end position="20"/>
    </location>
</feature>
<protein>
    <submittedName>
        <fullName evidence="2">Uncharacterized protein</fullName>
    </submittedName>
</protein>